<accession>A0AAN8H7A8</accession>
<protein>
    <recommendedName>
        <fullName evidence="3">Reverse transcriptase</fullName>
    </recommendedName>
</protein>
<reference evidence="1 2" key="1">
    <citation type="journal article" date="2023" name="Mol. Biol. Evol.">
        <title>Genomics of Secondarily Temperate Adaptation in the Only Non-Antarctic Icefish.</title>
        <authorList>
            <person name="Rivera-Colon A.G."/>
            <person name="Rayamajhi N."/>
            <person name="Minhas B.F."/>
            <person name="Madrigal G."/>
            <person name="Bilyk K.T."/>
            <person name="Yoon V."/>
            <person name="Hune M."/>
            <person name="Gregory S."/>
            <person name="Cheng C.H.C."/>
            <person name="Catchen J.M."/>
        </authorList>
    </citation>
    <scope>NUCLEOTIDE SEQUENCE [LARGE SCALE GENOMIC DNA]</scope>
    <source>
        <strain evidence="1">JC2023a</strain>
    </source>
</reference>
<dbReference type="InterPro" id="IPR043502">
    <property type="entry name" value="DNA/RNA_pol_sf"/>
</dbReference>
<dbReference type="EMBL" id="JAULUE010002050">
    <property type="protein sequence ID" value="KAK5905093.1"/>
    <property type="molecule type" value="Genomic_DNA"/>
</dbReference>
<gene>
    <name evidence="1" type="ORF">CesoFtcFv8_006594</name>
</gene>
<keyword evidence="2" id="KW-1185">Reference proteome</keyword>
<dbReference type="InterPro" id="IPR052055">
    <property type="entry name" value="Hepadnavirus_pol/RT"/>
</dbReference>
<dbReference type="PANTHER" id="PTHR33050:SF7">
    <property type="entry name" value="RIBONUCLEASE H"/>
    <property type="match status" value="1"/>
</dbReference>
<dbReference type="Gene3D" id="3.10.10.10">
    <property type="entry name" value="HIV Type 1 Reverse Transcriptase, subunit A, domain 1"/>
    <property type="match status" value="1"/>
</dbReference>
<comment type="caution">
    <text evidence="1">The sequence shown here is derived from an EMBL/GenBank/DDBJ whole genome shotgun (WGS) entry which is preliminary data.</text>
</comment>
<dbReference type="SUPFAM" id="SSF56672">
    <property type="entry name" value="DNA/RNA polymerases"/>
    <property type="match status" value="1"/>
</dbReference>
<dbReference type="Proteomes" id="UP001335648">
    <property type="component" value="Unassembled WGS sequence"/>
</dbReference>
<evidence type="ECO:0000313" key="2">
    <source>
        <dbReference type="Proteomes" id="UP001335648"/>
    </source>
</evidence>
<name>A0AAN8H7A8_9TELE</name>
<evidence type="ECO:0000313" key="1">
    <source>
        <dbReference type="EMBL" id="KAK5905093.1"/>
    </source>
</evidence>
<dbReference type="AlphaFoldDB" id="A0AAN8H7A8"/>
<evidence type="ECO:0008006" key="3">
    <source>
        <dbReference type="Google" id="ProtNLM"/>
    </source>
</evidence>
<dbReference type="InterPro" id="IPR043128">
    <property type="entry name" value="Rev_trsase/Diguanyl_cyclase"/>
</dbReference>
<sequence>MLTMTQLLGLVQPGDWFTTIDLKNAYFHGEMAPKHKYLRFAFQGVAYEYNRLTFGYSLPHARYGAATAAGP</sequence>
<dbReference type="PANTHER" id="PTHR33050">
    <property type="entry name" value="REVERSE TRANSCRIPTASE DOMAIN-CONTAINING PROTEIN"/>
    <property type="match status" value="1"/>
</dbReference>
<proteinExistence type="predicted"/>
<organism evidence="1 2">
    <name type="scientific">Champsocephalus esox</name>
    <name type="common">pike icefish</name>
    <dbReference type="NCBI Taxonomy" id="159716"/>
    <lineage>
        <taxon>Eukaryota</taxon>
        <taxon>Metazoa</taxon>
        <taxon>Chordata</taxon>
        <taxon>Craniata</taxon>
        <taxon>Vertebrata</taxon>
        <taxon>Euteleostomi</taxon>
        <taxon>Actinopterygii</taxon>
        <taxon>Neopterygii</taxon>
        <taxon>Teleostei</taxon>
        <taxon>Neoteleostei</taxon>
        <taxon>Acanthomorphata</taxon>
        <taxon>Eupercaria</taxon>
        <taxon>Perciformes</taxon>
        <taxon>Notothenioidei</taxon>
        <taxon>Channichthyidae</taxon>
        <taxon>Champsocephalus</taxon>
    </lineage>
</organism>
<dbReference type="Gene3D" id="3.30.70.270">
    <property type="match status" value="1"/>
</dbReference>